<gene>
    <name evidence="1" type="ORF">MW290_14000</name>
</gene>
<evidence type="ECO:0000313" key="2">
    <source>
        <dbReference type="Proteomes" id="UP001056201"/>
    </source>
</evidence>
<evidence type="ECO:0000313" key="1">
    <source>
        <dbReference type="EMBL" id="URI06999.1"/>
    </source>
</evidence>
<dbReference type="RefSeq" id="WP_250195264.1">
    <property type="nucleotide sequence ID" value="NZ_CP097635.1"/>
</dbReference>
<dbReference type="Proteomes" id="UP001056201">
    <property type="component" value="Chromosome 1"/>
</dbReference>
<name>A0ABY4S3K2_AQUTE</name>
<proteinExistence type="predicted"/>
<sequence length="100" mass="11047">MNYLIFDLSDSTDGIHTLEAMASTRADQQAAVQAEVQQVLDWAWQAFAHSHGPVDEGGDWDHDLQQQDEGGWHTVTLTLSASQAFLEAFEARFGVPGEED</sequence>
<keyword evidence="2" id="KW-1185">Reference proteome</keyword>
<protein>
    <submittedName>
        <fullName evidence="1">Uncharacterized protein</fullName>
    </submittedName>
</protein>
<dbReference type="EMBL" id="CP097635">
    <property type="protein sequence ID" value="URI06999.1"/>
    <property type="molecule type" value="Genomic_DNA"/>
</dbReference>
<reference evidence="1" key="1">
    <citation type="submission" date="2022-05" db="EMBL/GenBank/DDBJ databases">
        <title>An RpoN-dependent PEP-CTERM gene is involved in floc formation of an Aquincola tertiaricarbonis strain.</title>
        <authorList>
            <person name="Qiu D."/>
            <person name="Xia M."/>
        </authorList>
    </citation>
    <scope>NUCLEOTIDE SEQUENCE</scope>
    <source>
        <strain evidence="1">RN12</strain>
    </source>
</reference>
<organism evidence="1 2">
    <name type="scientific">Aquincola tertiaricarbonis</name>
    <dbReference type="NCBI Taxonomy" id="391953"/>
    <lineage>
        <taxon>Bacteria</taxon>
        <taxon>Pseudomonadati</taxon>
        <taxon>Pseudomonadota</taxon>
        <taxon>Betaproteobacteria</taxon>
        <taxon>Burkholderiales</taxon>
        <taxon>Sphaerotilaceae</taxon>
        <taxon>Aquincola</taxon>
    </lineage>
</organism>
<accession>A0ABY4S3K2</accession>